<reference evidence="2" key="1">
    <citation type="journal article" date="2019" name="Int. J. Syst. Evol. Microbiol.">
        <title>The Global Catalogue of Microorganisms (GCM) 10K type strain sequencing project: providing services to taxonomists for standard genome sequencing and annotation.</title>
        <authorList>
            <consortium name="The Broad Institute Genomics Platform"/>
            <consortium name="The Broad Institute Genome Sequencing Center for Infectious Disease"/>
            <person name="Wu L."/>
            <person name="Ma J."/>
        </authorList>
    </citation>
    <scope>NUCLEOTIDE SEQUENCE [LARGE SCALE GENOMIC DNA]</scope>
    <source>
        <strain evidence="2">JCM 18200</strain>
    </source>
</reference>
<sequence length="184" mass="21793">MFDGSYHFQKVGNQIPNGRPYLERLLTFTFRTDPVSKRNKGHIYIVEVEKYNHNIYVIKYYPKRLKNSPKRFNILTGEKKCSKIVGTCLQIMLYILERDKFANFGFLGSNSYDPSTQKEESKSNTKRFRVYKRAMENTFGDENFTHFNDIESSVYIIMNNNNDNHETTVQQASDMFEYLFPDLE</sequence>
<accession>A0ABP9BH06</accession>
<organism evidence="1 2">
    <name type="scientific">Olivibacter ginsenosidimutans</name>
    <dbReference type="NCBI Taxonomy" id="1176537"/>
    <lineage>
        <taxon>Bacteria</taxon>
        <taxon>Pseudomonadati</taxon>
        <taxon>Bacteroidota</taxon>
        <taxon>Sphingobacteriia</taxon>
        <taxon>Sphingobacteriales</taxon>
        <taxon>Sphingobacteriaceae</taxon>
        <taxon>Olivibacter</taxon>
    </lineage>
</organism>
<evidence type="ECO:0000313" key="1">
    <source>
        <dbReference type="EMBL" id="GAA4795334.1"/>
    </source>
</evidence>
<proteinExistence type="predicted"/>
<dbReference type="Proteomes" id="UP001501411">
    <property type="component" value="Unassembled WGS sequence"/>
</dbReference>
<dbReference type="EMBL" id="BAABIQ010000036">
    <property type="protein sequence ID" value="GAA4795334.1"/>
    <property type="molecule type" value="Genomic_DNA"/>
</dbReference>
<protein>
    <submittedName>
        <fullName evidence="1">Uncharacterized protein</fullName>
    </submittedName>
</protein>
<evidence type="ECO:0000313" key="2">
    <source>
        <dbReference type="Proteomes" id="UP001501411"/>
    </source>
</evidence>
<name>A0ABP9BH06_9SPHI</name>
<keyword evidence="2" id="KW-1185">Reference proteome</keyword>
<dbReference type="RefSeq" id="WP_345232098.1">
    <property type="nucleotide sequence ID" value="NZ_BAABIQ010000036.1"/>
</dbReference>
<gene>
    <name evidence="1" type="ORF">GCM10023231_24690</name>
</gene>
<comment type="caution">
    <text evidence="1">The sequence shown here is derived from an EMBL/GenBank/DDBJ whole genome shotgun (WGS) entry which is preliminary data.</text>
</comment>